<proteinExistence type="predicted"/>
<dbReference type="AlphaFoldDB" id="A0A2G5DL31"/>
<feature type="transmembrane region" description="Helical" evidence="1">
    <location>
        <begin position="12"/>
        <end position="36"/>
    </location>
</feature>
<evidence type="ECO:0000256" key="1">
    <source>
        <dbReference type="SAM" id="Phobius"/>
    </source>
</evidence>
<dbReference type="Proteomes" id="UP000230069">
    <property type="component" value="Unassembled WGS sequence"/>
</dbReference>
<keyword evidence="1" id="KW-1133">Transmembrane helix</keyword>
<sequence length="116" mass="13291">MDCSPLPINNKISLMAFVTTSPLLSHLLLTLFQLLYPKESPLVLSLSLSLSTCSYYVILMLWKFGFSLKFEYMLLIMIFQSLMIKFKPNKIWQIYSQTADFLLVLVLAVFGVSVKV</sequence>
<gene>
    <name evidence="2" type="ORF">AQUCO_01700079v1</name>
</gene>
<keyword evidence="3" id="KW-1185">Reference proteome</keyword>
<organism evidence="2 3">
    <name type="scientific">Aquilegia coerulea</name>
    <name type="common">Rocky mountain columbine</name>
    <dbReference type="NCBI Taxonomy" id="218851"/>
    <lineage>
        <taxon>Eukaryota</taxon>
        <taxon>Viridiplantae</taxon>
        <taxon>Streptophyta</taxon>
        <taxon>Embryophyta</taxon>
        <taxon>Tracheophyta</taxon>
        <taxon>Spermatophyta</taxon>
        <taxon>Magnoliopsida</taxon>
        <taxon>Ranunculales</taxon>
        <taxon>Ranunculaceae</taxon>
        <taxon>Thalictroideae</taxon>
        <taxon>Aquilegia</taxon>
    </lineage>
</organism>
<reference evidence="2 3" key="1">
    <citation type="submission" date="2017-09" db="EMBL/GenBank/DDBJ databases">
        <title>WGS assembly of Aquilegia coerulea Goldsmith.</title>
        <authorList>
            <person name="Hodges S."/>
            <person name="Kramer E."/>
            <person name="Nordborg M."/>
            <person name="Tomkins J."/>
            <person name="Borevitz J."/>
            <person name="Derieg N."/>
            <person name="Yan J."/>
            <person name="Mihaltcheva S."/>
            <person name="Hayes R.D."/>
            <person name="Rokhsar D."/>
        </authorList>
    </citation>
    <scope>NUCLEOTIDE SEQUENCE [LARGE SCALE GENOMIC DNA]</scope>
    <source>
        <strain evidence="3">cv. Goldsmith</strain>
    </source>
</reference>
<feature type="transmembrane region" description="Helical" evidence="1">
    <location>
        <begin position="92"/>
        <end position="114"/>
    </location>
</feature>
<dbReference type="EMBL" id="KZ305034">
    <property type="protein sequence ID" value="PIA44224.1"/>
    <property type="molecule type" value="Genomic_DNA"/>
</dbReference>
<evidence type="ECO:0000313" key="2">
    <source>
        <dbReference type="EMBL" id="PIA44224.1"/>
    </source>
</evidence>
<keyword evidence="1" id="KW-0472">Membrane</keyword>
<protein>
    <submittedName>
        <fullName evidence="2">Uncharacterized protein</fullName>
    </submittedName>
</protein>
<keyword evidence="1" id="KW-0812">Transmembrane</keyword>
<feature type="transmembrane region" description="Helical" evidence="1">
    <location>
        <begin position="42"/>
        <end position="62"/>
    </location>
</feature>
<name>A0A2G5DL31_AQUCA</name>
<accession>A0A2G5DL31</accession>
<dbReference type="InParanoid" id="A0A2G5DL31"/>
<evidence type="ECO:0000313" key="3">
    <source>
        <dbReference type="Proteomes" id="UP000230069"/>
    </source>
</evidence>